<dbReference type="SMART" id="SM00342">
    <property type="entry name" value="HTH_ARAC"/>
    <property type="match status" value="1"/>
</dbReference>
<dbReference type="Pfam" id="PF12833">
    <property type="entry name" value="HTH_18"/>
    <property type="match status" value="1"/>
</dbReference>
<accession>A0A941EW93</accession>
<dbReference type="PRINTS" id="PR00032">
    <property type="entry name" value="HTHARAC"/>
</dbReference>
<dbReference type="PROSITE" id="PS00041">
    <property type="entry name" value="HTH_ARAC_FAMILY_1"/>
    <property type="match status" value="1"/>
</dbReference>
<dbReference type="InterPro" id="IPR018060">
    <property type="entry name" value="HTH_AraC"/>
</dbReference>
<dbReference type="PANTHER" id="PTHR46796:SF6">
    <property type="entry name" value="ARAC SUBFAMILY"/>
    <property type="match status" value="1"/>
</dbReference>
<organism evidence="5 6">
    <name type="scientific">Actinospica durhamensis</name>
    <dbReference type="NCBI Taxonomy" id="1508375"/>
    <lineage>
        <taxon>Bacteria</taxon>
        <taxon>Bacillati</taxon>
        <taxon>Actinomycetota</taxon>
        <taxon>Actinomycetes</taxon>
        <taxon>Catenulisporales</taxon>
        <taxon>Actinospicaceae</taxon>
        <taxon>Actinospica</taxon>
    </lineage>
</organism>
<evidence type="ECO:0000256" key="1">
    <source>
        <dbReference type="ARBA" id="ARBA00023015"/>
    </source>
</evidence>
<keyword evidence="1" id="KW-0805">Transcription regulation</keyword>
<proteinExistence type="predicted"/>
<gene>
    <name evidence="5" type="ORF">KDL01_34480</name>
</gene>
<dbReference type="GO" id="GO:0043565">
    <property type="term" value="F:sequence-specific DNA binding"/>
    <property type="evidence" value="ECO:0007669"/>
    <property type="project" value="InterPro"/>
</dbReference>
<dbReference type="RefSeq" id="WP_212532883.1">
    <property type="nucleotide sequence ID" value="NZ_JAGSOG010000289.1"/>
</dbReference>
<reference evidence="5" key="1">
    <citation type="submission" date="2021-04" db="EMBL/GenBank/DDBJ databases">
        <title>Genome based classification of Actinospica acidithermotolerans sp. nov., an actinobacterium isolated from an Indonesian hot spring.</title>
        <authorList>
            <person name="Kusuma A.B."/>
            <person name="Putra K.E."/>
            <person name="Nafisah S."/>
            <person name="Loh J."/>
            <person name="Nouioui I."/>
            <person name="Goodfellow M."/>
        </authorList>
    </citation>
    <scope>NUCLEOTIDE SEQUENCE</scope>
    <source>
        <strain evidence="5">CSCA 57</strain>
    </source>
</reference>
<evidence type="ECO:0000259" key="4">
    <source>
        <dbReference type="PROSITE" id="PS01124"/>
    </source>
</evidence>
<dbReference type="Gene3D" id="1.10.10.60">
    <property type="entry name" value="Homeodomain-like"/>
    <property type="match status" value="1"/>
</dbReference>
<evidence type="ECO:0000313" key="6">
    <source>
        <dbReference type="Proteomes" id="UP000675781"/>
    </source>
</evidence>
<name>A0A941EW93_9ACTN</name>
<dbReference type="InterPro" id="IPR009057">
    <property type="entry name" value="Homeodomain-like_sf"/>
</dbReference>
<dbReference type="InterPro" id="IPR018062">
    <property type="entry name" value="HTH_AraC-typ_CS"/>
</dbReference>
<dbReference type="EMBL" id="JAGSOG010000289">
    <property type="protein sequence ID" value="MBR7838426.1"/>
    <property type="molecule type" value="Genomic_DNA"/>
</dbReference>
<comment type="caution">
    <text evidence="5">The sequence shown here is derived from an EMBL/GenBank/DDBJ whole genome shotgun (WGS) entry which is preliminary data.</text>
</comment>
<keyword evidence="2" id="KW-0238">DNA-binding</keyword>
<evidence type="ECO:0000256" key="3">
    <source>
        <dbReference type="ARBA" id="ARBA00023163"/>
    </source>
</evidence>
<dbReference type="Proteomes" id="UP000675781">
    <property type="component" value="Unassembled WGS sequence"/>
</dbReference>
<keyword evidence="6" id="KW-1185">Reference proteome</keyword>
<feature type="domain" description="HTH araC/xylS-type" evidence="4">
    <location>
        <begin position="222"/>
        <end position="323"/>
    </location>
</feature>
<dbReference type="SUPFAM" id="SSF46689">
    <property type="entry name" value="Homeodomain-like"/>
    <property type="match status" value="1"/>
</dbReference>
<keyword evidence="3" id="KW-0804">Transcription</keyword>
<dbReference type="GO" id="GO:0003700">
    <property type="term" value="F:DNA-binding transcription factor activity"/>
    <property type="evidence" value="ECO:0007669"/>
    <property type="project" value="InterPro"/>
</dbReference>
<evidence type="ECO:0000313" key="5">
    <source>
        <dbReference type="EMBL" id="MBR7838426.1"/>
    </source>
</evidence>
<dbReference type="InterPro" id="IPR050204">
    <property type="entry name" value="AraC_XylS_family_regulators"/>
</dbReference>
<dbReference type="AlphaFoldDB" id="A0A941EW93"/>
<evidence type="ECO:0000256" key="2">
    <source>
        <dbReference type="ARBA" id="ARBA00023125"/>
    </source>
</evidence>
<protein>
    <submittedName>
        <fullName evidence="5">Helix-turn-helix domain-containing protein</fullName>
    </submittedName>
</protein>
<dbReference type="PANTHER" id="PTHR46796">
    <property type="entry name" value="HTH-TYPE TRANSCRIPTIONAL ACTIVATOR RHAS-RELATED"/>
    <property type="match status" value="1"/>
</dbReference>
<dbReference type="PROSITE" id="PS01124">
    <property type="entry name" value="HTH_ARAC_FAMILY_2"/>
    <property type="match status" value="1"/>
</dbReference>
<dbReference type="InterPro" id="IPR020449">
    <property type="entry name" value="Tscrpt_reg_AraC-type_HTH"/>
</dbReference>
<sequence length="337" mass="37038">MPHSPRSGAAVVVILDTSVVPDEERSERVRVAMAETSASSVALLGGGHPVSARLDVWQLGGSYLFRAATSPVRMSRSEKQARRDPVPLLALAVQERGEGLHRQFAPLDRVHPGMLMGMDMTEPFEFSWSGQGASRALMMPLDQLDVPAGLLRRALPQLARSPLYDLVTSHIVELFDAADALTAHPSAARVADSSVDLARALIASLSPDASARRDAAAQTLWVRIREYVRQNLRDPGLDATAVAAAHNISLRKLYNVCAALDISLEQMIIRRRLEGVRAELALPAARDRSIESIARAWGFRNVSHFTRRFGQEFGLSPREWRTLRTPAPKQRPDTPAR</sequence>